<comment type="caution">
    <text evidence="1">The sequence shown here is derived from an EMBL/GenBank/DDBJ whole genome shotgun (WGS) entry which is preliminary data.</text>
</comment>
<proteinExistence type="predicted"/>
<gene>
    <name evidence="1" type="ORF">NUW54_g2895</name>
</gene>
<dbReference type="Proteomes" id="UP001144978">
    <property type="component" value="Unassembled WGS sequence"/>
</dbReference>
<accession>A0ACC1Q602</accession>
<keyword evidence="2" id="KW-1185">Reference proteome</keyword>
<protein>
    <submittedName>
        <fullName evidence="1">Uncharacterized protein</fullName>
    </submittedName>
</protein>
<dbReference type="EMBL" id="JANSHE010000576">
    <property type="protein sequence ID" value="KAJ3009136.1"/>
    <property type="molecule type" value="Genomic_DNA"/>
</dbReference>
<name>A0ACC1Q602_9APHY</name>
<reference evidence="1" key="1">
    <citation type="submission" date="2022-08" db="EMBL/GenBank/DDBJ databases">
        <title>Genome Sequence of Pycnoporus sanguineus.</title>
        <authorList>
            <person name="Buettner E."/>
        </authorList>
    </citation>
    <scope>NUCLEOTIDE SEQUENCE</scope>
    <source>
        <strain evidence="1">CG-C14</strain>
    </source>
</reference>
<organism evidence="1 2">
    <name type="scientific">Trametes sanguinea</name>
    <dbReference type="NCBI Taxonomy" id="158606"/>
    <lineage>
        <taxon>Eukaryota</taxon>
        <taxon>Fungi</taxon>
        <taxon>Dikarya</taxon>
        <taxon>Basidiomycota</taxon>
        <taxon>Agaricomycotina</taxon>
        <taxon>Agaricomycetes</taxon>
        <taxon>Polyporales</taxon>
        <taxon>Polyporaceae</taxon>
        <taxon>Trametes</taxon>
    </lineage>
</organism>
<evidence type="ECO:0000313" key="1">
    <source>
        <dbReference type="EMBL" id="KAJ3009136.1"/>
    </source>
</evidence>
<evidence type="ECO:0000313" key="2">
    <source>
        <dbReference type="Proteomes" id="UP001144978"/>
    </source>
</evidence>
<sequence length="134" mass="14174">MFSFLALILFALLGRSVHAGPLTSIAHDTSLSLPVSELNVADVHVVTASSEAHSHLGPFSYPVAIISCVWIAFISIAFHPPAGEPGRLADAQLHDRRRRDRARGPIKQITDDEAAADSVDAASSAEVPPGGKDE</sequence>